<keyword evidence="2" id="KW-0521">NADP</keyword>
<dbReference type="GO" id="GO:0019305">
    <property type="term" value="P:dTDP-rhamnose biosynthetic process"/>
    <property type="evidence" value="ECO:0007669"/>
    <property type="project" value="UniProtKB-UniPathway"/>
</dbReference>
<proteinExistence type="inferred from homology"/>
<keyword evidence="2" id="KW-0560">Oxidoreductase</keyword>
<evidence type="ECO:0000313" key="5">
    <source>
        <dbReference type="Proteomes" id="UP000178249"/>
    </source>
</evidence>
<evidence type="ECO:0000256" key="2">
    <source>
        <dbReference type="RuleBase" id="RU364082"/>
    </source>
</evidence>
<name>A0A1F6C706_9BACT</name>
<dbReference type="SUPFAM" id="SSF51735">
    <property type="entry name" value="NAD(P)-binding Rossmann-fold domains"/>
    <property type="match status" value="1"/>
</dbReference>
<comment type="similarity">
    <text evidence="1 2">Belongs to the dTDP-4-dehydrorhamnose reductase family.</text>
</comment>
<evidence type="ECO:0000259" key="3">
    <source>
        <dbReference type="Pfam" id="PF04321"/>
    </source>
</evidence>
<dbReference type="NCBIfam" id="TIGR01214">
    <property type="entry name" value="rmlD"/>
    <property type="match status" value="1"/>
</dbReference>
<dbReference type="AlphaFoldDB" id="A0A1F6C706"/>
<gene>
    <name evidence="4" type="ORF">A2841_01960</name>
</gene>
<dbReference type="GO" id="GO:0008831">
    <property type="term" value="F:dTDP-4-dehydrorhamnose reductase activity"/>
    <property type="evidence" value="ECO:0007669"/>
    <property type="project" value="UniProtKB-EC"/>
</dbReference>
<accession>A0A1F6C706</accession>
<dbReference type="Gene3D" id="3.40.50.720">
    <property type="entry name" value="NAD(P)-binding Rossmann-like Domain"/>
    <property type="match status" value="1"/>
</dbReference>
<dbReference type="InterPro" id="IPR029903">
    <property type="entry name" value="RmlD-like-bd"/>
</dbReference>
<dbReference type="Gene3D" id="3.90.25.10">
    <property type="entry name" value="UDP-galactose 4-epimerase, domain 1"/>
    <property type="match status" value="1"/>
</dbReference>
<dbReference type="GO" id="GO:0005829">
    <property type="term" value="C:cytosol"/>
    <property type="evidence" value="ECO:0007669"/>
    <property type="project" value="TreeGrafter"/>
</dbReference>
<dbReference type="PANTHER" id="PTHR10491:SF4">
    <property type="entry name" value="METHIONINE ADENOSYLTRANSFERASE 2 SUBUNIT BETA"/>
    <property type="match status" value="1"/>
</dbReference>
<comment type="caution">
    <text evidence="4">The sequence shown here is derived from an EMBL/GenBank/DDBJ whole genome shotgun (WGS) entry which is preliminary data.</text>
</comment>
<dbReference type="Pfam" id="PF04321">
    <property type="entry name" value="RmlD_sub_bind"/>
    <property type="match status" value="1"/>
</dbReference>
<dbReference type="CDD" id="cd05254">
    <property type="entry name" value="dTDP_HR_like_SDR_e"/>
    <property type="match status" value="1"/>
</dbReference>
<dbReference type="Proteomes" id="UP000178249">
    <property type="component" value="Unassembled WGS sequence"/>
</dbReference>
<dbReference type="UniPathway" id="UPA00124"/>
<comment type="function">
    <text evidence="2">Catalyzes the reduction of dTDP-6-deoxy-L-lyxo-4-hexulose to yield dTDP-L-rhamnose.</text>
</comment>
<dbReference type="EMBL" id="MFKP01000003">
    <property type="protein sequence ID" value="OGG44717.1"/>
    <property type="molecule type" value="Genomic_DNA"/>
</dbReference>
<dbReference type="InterPro" id="IPR005913">
    <property type="entry name" value="dTDP_dehydrorham_reduct"/>
</dbReference>
<evidence type="ECO:0000256" key="1">
    <source>
        <dbReference type="ARBA" id="ARBA00010944"/>
    </source>
</evidence>
<protein>
    <recommendedName>
        <fullName evidence="2">dTDP-4-dehydrorhamnose reductase</fullName>
        <ecNumber evidence="2">1.1.1.133</ecNumber>
    </recommendedName>
</protein>
<reference evidence="4 5" key="1">
    <citation type="journal article" date="2016" name="Nat. Commun.">
        <title>Thousands of microbial genomes shed light on interconnected biogeochemical processes in an aquifer system.</title>
        <authorList>
            <person name="Anantharaman K."/>
            <person name="Brown C.T."/>
            <person name="Hug L.A."/>
            <person name="Sharon I."/>
            <person name="Castelle C.J."/>
            <person name="Probst A.J."/>
            <person name="Thomas B.C."/>
            <person name="Singh A."/>
            <person name="Wilkins M.J."/>
            <person name="Karaoz U."/>
            <person name="Brodie E.L."/>
            <person name="Williams K.H."/>
            <person name="Hubbard S.S."/>
            <person name="Banfield J.F."/>
        </authorList>
    </citation>
    <scope>NUCLEOTIDE SEQUENCE [LARGE SCALE GENOMIC DNA]</scope>
</reference>
<comment type="pathway">
    <text evidence="2">Carbohydrate biosynthesis; dTDP-L-rhamnose biosynthesis.</text>
</comment>
<dbReference type="EC" id="1.1.1.133" evidence="2"/>
<sequence>MRVLVLGAKGMLGQELVKIFSDNVVTAWDKDDLDITNREEVFQKIREQAPDVILNAAAYNAVDKAEEEEGVAFAVNAEAVNFLAQAASEIGSLLVHYSTDYVFDGAREAGYQESAEPSPQSAYARSKAQGEKYLQEIGGRFYLIRLSRLFGKPGAGEGSKKSFVDSILKLATPTQGSGEAKKELEVVDEELSSPTYAPDLGKLTKGLIDRKLPYGIYHGANSGACTWYEFANEALKTKNISCTLKPVKADRFPRKALRPKYSVLLNTKLPPTRDWKEALREYLTS</sequence>
<dbReference type="InterPro" id="IPR036291">
    <property type="entry name" value="NAD(P)-bd_dom_sf"/>
</dbReference>
<feature type="domain" description="RmlD-like substrate binding" evidence="3">
    <location>
        <begin position="1"/>
        <end position="284"/>
    </location>
</feature>
<evidence type="ECO:0000313" key="4">
    <source>
        <dbReference type="EMBL" id="OGG44717.1"/>
    </source>
</evidence>
<organism evidence="4 5">
    <name type="scientific">Candidatus Kaiserbacteria bacterium RIFCSPHIGHO2_01_FULL_48_10</name>
    <dbReference type="NCBI Taxonomy" id="1798476"/>
    <lineage>
        <taxon>Bacteria</taxon>
        <taxon>Candidatus Kaiseribacteriota</taxon>
    </lineage>
</organism>
<dbReference type="PANTHER" id="PTHR10491">
    <property type="entry name" value="DTDP-4-DEHYDRORHAMNOSE REDUCTASE"/>
    <property type="match status" value="1"/>
</dbReference>